<dbReference type="Proteomes" id="UP000218702">
    <property type="component" value="Chromosome"/>
</dbReference>
<accession>A0A1Z4V6L9</accession>
<reference evidence="1 2" key="1">
    <citation type="submission" date="2017-06" db="EMBL/GenBank/DDBJ databases">
        <title>Genome sequencing of cyanobaciteial culture collection at National Institute for Environmental Studies (NIES).</title>
        <authorList>
            <person name="Hirose Y."/>
            <person name="Shimura Y."/>
            <person name="Fujisawa T."/>
            <person name="Nakamura Y."/>
            <person name="Kawachi M."/>
        </authorList>
    </citation>
    <scope>NUCLEOTIDE SEQUENCE [LARGE SCALE GENOMIC DNA]</scope>
    <source>
        <strain evidence="1 2">NIES-806</strain>
    </source>
</reference>
<evidence type="ECO:0000313" key="2">
    <source>
        <dbReference type="Proteomes" id="UP000218702"/>
    </source>
</evidence>
<dbReference type="AlphaFoldDB" id="A0A1Z4V6L9"/>
<keyword evidence="2" id="KW-1185">Reference proteome</keyword>
<name>A0A1Z4V6L9_9CYAN</name>
<dbReference type="EMBL" id="AP018316">
    <property type="protein sequence ID" value="BAZ87206.1"/>
    <property type="molecule type" value="Genomic_DNA"/>
</dbReference>
<sequence>MASTAVTRSGTSLIVGIQPLPNQELASPECQIGKWNLPALVNYSPV</sequence>
<protein>
    <submittedName>
        <fullName evidence="1">Uncharacterized protein</fullName>
    </submittedName>
</protein>
<gene>
    <name evidence="1" type="ORF">NIES806_34270</name>
</gene>
<dbReference type="KEGG" id="dcm:NIES806_34270"/>
<proteinExistence type="predicted"/>
<organism evidence="1 2">
    <name type="scientific">Dolichospermum compactum NIES-806</name>
    <dbReference type="NCBI Taxonomy" id="1973481"/>
    <lineage>
        <taxon>Bacteria</taxon>
        <taxon>Bacillati</taxon>
        <taxon>Cyanobacteriota</taxon>
        <taxon>Cyanophyceae</taxon>
        <taxon>Nostocales</taxon>
        <taxon>Aphanizomenonaceae</taxon>
        <taxon>Dolichospermum</taxon>
        <taxon>Dolichospermum compactum</taxon>
    </lineage>
</organism>
<evidence type="ECO:0000313" key="1">
    <source>
        <dbReference type="EMBL" id="BAZ87206.1"/>
    </source>
</evidence>